<keyword evidence="3" id="KW-1185">Reference proteome</keyword>
<name>A0A1V6LSS5_9FLAO</name>
<evidence type="ECO:0000259" key="1">
    <source>
        <dbReference type="Pfam" id="PF13521"/>
    </source>
</evidence>
<reference evidence="2 3" key="1">
    <citation type="submission" date="2016-12" db="EMBL/GenBank/DDBJ databases">
        <authorList>
            <person name="Song W.-J."/>
            <person name="Kurnit D.M."/>
        </authorList>
    </citation>
    <scope>NUCLEOTIDE SEQUENCE [LARGE SCALE GENOMIC DNA]</scope>
    <source>
        <strain evidence="2 3">HSG9</strain>
    </source>
</reference>
<protein>
    <submittedName>
        <fullName evidence="2">ATPase</fullName>
    </submittedName>
</protein>
<dbReference type="Gene3D" id="3.40.50.300">
    <property type="entry name" value="P-loop containing nucleotide triphosphate hydrolases"/>
    <property type="match status" value="1"/>
</dbReference>
<sequence>MNVAEEKRRKIVITGAPGTGKTVLVEGLEAQGFTCYHEIIRTMTAEAKKQGKKAAELTINPLNFVEDPMAFNRMLLEGRLAHYETALKKQDAISFFDRGLPDVLAYMDYFEQEYPNEFLETCDANRYDTIFMVPPWKEIYVSDNERLETYEQAEELHHHLVEAYQRFGYKLIMVPKTTIPERIEFVLNNVT</sequence>
<dbReference type="Proteomes" id="UP000191680">
    <property type="component" value="Unassembled WGS sequence"/>
</dbReference>
<evidence type="ECO:0000313" key="3">
    <source>
        <dbReference type="Proteomes" id="UP000191680"/>
    </source>
</evidence>
<accession>A0A1V6LSS5</accession>
<dbReference type="AlphaFoldDB" id="A0A1V6LSS5"/>
<feature type="domain" description="NadR/Ttd14 AAA" evidence="1">
    <location>
        <begin position="10"/>
        <end position="182"/>
    </location>
</feature>
<gene>
    <name evidence="2" type="ORF">BUL40_08055</name>
</gene>
<dbReference type="SUPFAM" id="SSF52540">
    <property type="entry name" value="P-loop containing nucleoside triphosphate hydrolases"/>
    <property type="match status" value="1"/>
</dbReference>
<dbReference type="EMBL" id="MTBC01000004">
    <property type="protein sequence ID" value="OQD43036.1"/>
    <property type="molecule type" value="Genomic_DNA"/>
</dbReference>
<proteinExistence type="predicted"/>
<dbReference type="InterPro" id="IPR038727">
    <property type="entry name" value="NadR/Ttd14_AAA_dom"/>
</dbReference>
<organism evidence="2 3">
    <name type="scientific">Croceivirga radicis</name>
    <dbReference type="NCBI Taxonomy" id="1929488"/>
    <lineage>
        <taxon>Bacteria</taxon>
        <taxon>Pseudomonadati</taxon>
        <taxon>Bacteroidota</taxon>
        <taxon>Flavobacteriia</taxon>
        <taxon>Flavobacteriales</taxon>
        <taxon>Flavobacteriaceae</taxon>
        <taxon>Croceivirga</taxon>
    </lineage>
</organism>
<dbReference type="OrthoDB" id="5638848at2"/>
<dbReference type="Pfam" id="PF13521">
    <property type="entry name" value="AAA_28"/>
    <property type="match status" value="1"/>
</dbReference>
<dbReference type="InterPro" id="IPR027417">
    <property type="entry name" value="P-loop_NTPase"/>
</dbReference>
<dbReference type="RefSeq" id="WP_080318820.1">
    <property type="nucleotide sequence ID" value="NZ_MTBC01000004.1"/>
</dbReference>
<evidence type="ECO:0000313" key="2">
    <source>
        <dbReference type="EMBL" id="OQD43036.1"/>
    </source>
</evidence>
<comment type="caution">
    <text evidence="2">The sequence shown here is derived from an EMBL/GenBank/DDBJ whole genome shotgun (WGS) entry which is preliminary data.</text>
</comment>